<dbReference type="eggNOG" id="COG0546">
    <property type="taxonomic scope" value="Bacteria"/>
</dbReference>
<evidence type="ECO:0000313" key="2">
    <source>
        <dbReference type="Proteomes" id="UP000000788"/>
    </source>
</evidence>
<reference evidence="1 2" key="1">
    <citation type="journal article" date="2007" name="PLoS Genet.">
        <title>Patterns and implications of gene gain and loss in the evolution of Prochlorococcus.</title>
        <authorList>
            <person name="Kettler G.C."/>
            <person name="Martiny A.C."/>
            <person name="Huang K."/>
            <person name="Zucker J."/>
            <person name="Coleman M.L."/>
            <person name="Rodrigue S."/>
            <person name="Chen F."/>
            <person name="Lapidus A."/>
            <person name="Ferriera S."/>
            <person name="Johnson J."/>
            <person name="Steglich C."/>
            <person name="Church G.M."/>
            <person name="Richardson P."/>
            <person name="Chisholm S.W."/>
        </authorList>
    </citation>
    <scope>NUCLEOTIDE SEQUENCE [LARGE SCALE GENOMIC DNA]</scope>
    <source>
        <strain evidence="2">MIT 9211</strain>
    </source>
</reference>
<dbReference type="GO" id="GO:0004424">
    <property type="term" value="F:imidazoleglycerol-phosphate dehydratase activity"/>
    <property type="evidence" value="ECO:0007669"/>
    <property type="project" value="UniProtKB-EC"/>
</dbReference>
<dbReference type="EMBL" id="CP000878">
    <property type="protein sequence ID" value="ABX09491.1"/>
    <property type="molecule type" value="Genomic_DNA"/>
</dbReference>
<keyword evidence="1" id="KW-0456">Lyase</keyword>
<dbReference type="STRING" id="93059.P9211_15601"/>
<proteinExistence type="predicted"/>
<organism evidence="1 2">
    <name type="scientific">Prochlorococcus marinus (strain MIT 9211)</name>
    <dbReference type="NCBI Taxonomy" id="93059"/>
    <lineage>
        <taxon>Bacteria</taxon>
        <taxon>Bacillati</taxon>
        <taxon>Cyanobacteriota</taxon>
        <taxon>Cyanophyceae</taxon>
        <taxon>Synechococcales</taxon>
        <taxon>Prochlorococcaceae</taxon>
        <taxon>Prochlorococcus</taxon>
    </lineage>
</organism>
<dbReference type="AlphaFoldDB" id="A9BCC9"/>
<protein>
    <submittedName>
        <fullName evidence="1">Predicted phosphatase</fullName>
        <ecNumber evidence="1">4.2.1.19</ecNumber>
    </submittedName>
</protein>
<dbReference type="InterPro" id="IPR006438">
    <property type="entry name" value="HAD-SF_TIGR01548"/>
</dbReference>
<dbReference type="InterPro" id="IPR036412">
    <property type="entry name" value="HAD-like_sf"/>
</dbReference>
<dbReference type="SUPFAM" id="SSF56784">
    <property type="entry name" value="HAD-like"/>
    <property type="match status" value="1"/>
</dbReference>
<gene>
    <name evidence="1" type="ordered locus">P9211_15601</name>
</gene>
<name>A9BCC9_PROM4</name>
<dbReference type="OrthoDB" id="480475at2"/>
<keyword evidence="2" id="KW-1185">Reference proteome</keyword>
<dbReference type="EC" id="4.2.1.19" evidence="1"/>
<dbReference type="HOGENOM" id="CLU_1065007_0_0_3"/>
<evidence type="ECO:0000313" key="1">
    <source>
        <dbReference type="EMBL" id="ABX09491.1"/>
    </source>
</evidence>
<sequence length="262" mass="29476">MELRGLVLFDIDGVIRDVSESYHLALQKTVNQYCDWQPSNRDIDSLKAEGCWNNDWDASLELIKRHIESNKLSIALPQKENLIKSFSDFYFGGDPNGDPLQWGGLIKNEPLLVDQTLFQKLTDQKIGWGFVSGAEPPSAKFILECRLALKNPPLLAMGDVPDKPDPTGLIKLSRKLLSKDLGPNTVPIGYIGDTVADVLTIQRAREEIPTQKFLSFAVVPPHLHKPENSSFKMIYERQLKEAGADILLQSTKDILNYLFIDE</sequence>
<dbReference type="Gene3D" id="3.40.50.1000">
    <property type="entry name" value="HAD superfamily/HAD-like"/>
    <property type="match status" value="1"/>
</dbReference>
<dbReference type="Proteomes" id="UP000000788">
    <property type="component" value="Chromosome"/>
</dbReference>
<dbReference type="KEGG" id="pmj:P9211_15601"/>
<dbReference type="RefSeq" id="WP_012196112.1">
    <property type="nucleotide sequence ID" value="NC_009976.1"/>
</dbReference>
<dbReference type="NCBIfam" id="TIGR01548">
    <property type="entry name" value="HAD-SF-IA-hyp1"/>
    <property type="match status" value="1"/>
</dbReference>
<dbReference type="InterPro" id="IPR023214">
    <property type="entry name" value="HAD_sf"/>
</dbReference>
<dbReference type="CDD" id="cd01427">
    <property type="entry name" value="HAD_like"/>
    <property type="match status" value="1"/>
</dbReference>
<accession>A9BCC9</accession>